<organism evidence="5 6">
    <name type="scientific">Gallibacterium genomosp. 3</name>
    <dbReference type="NCBI Taxonomy" id="505345"/>
    <lineage>
        <taxon>Bacteria</taxon>
        <taxon>Pseudomonadati</taxon>
        <taxon>Pseudomonadota</taxon>
        <taxon>Gammaproteobacteria</taxon>
        <taxon>Pasteurellales</taxon>
        <taxon>Pasteurellaceae</taxon>
        <taxon>Gallibacterium</taxon>
    </lineage>
</organism>
<keyword evidence="1" id="KW-0805">Transcription regulation</keyword>
<dbReference type="Pfam" id="PF00392">
    <property type="entry name" value="GntR"/>
    <property type="match status" value="1"/>
</dbReference>
<dbReference type="InterPro" id="IPR008920">
    <property type="entry name" value="TF_FadR/GntR_C"/>
</dbReference>
<protein>
    <submittedName>
        <fullName evidence="5">GntR family transcriptional regulator</fullName>
    </submittedName>
</protein>
<dbReference type="SMART" id="SM00345">
    <property type="entry name" value="HTH_GNTR"/>
    <property type="match status" value="1"/>
</dbReference>
<dbReference type="CDD" id="cd07377">
    <property type="entry name" value="WHTH_GntR"/>
    <property type="match status" value="1"/>
</dbReference>
<dbReference type="SUPFAM" id="SSF46785">
    <property type="entry name" value="Winged helix' DNA-binding domain"/>
    <property type="match status" value="1"/>
</dbReference>
<dbReference type="Gene3D" id="1.10.10.10">
    <property type="entry name" value="Winged helix-like DNA-binding domain superfamily/Winged helix DNA-binding domain"/>
    <property type="match status" value="1"/>
</dbReference>
<accession>A0A1A7NKC6</accession>
<keyword evidence="3" id="KW-0804">Transcription</keyword>
<evidence type="ECO:0000313" key="6">
    <source>
        <dbReference type="Proteomes" id="UP000243558"/>
    </source>
</evidence>
<dbReference type="PROSITE" id="PS50949">
    <property type="entry name" value="HTH_GNTR"/>
    <property type="match status" value="1"/>
</dbReference>
<dbReference type="InterPro" id="IPR036388">
    <property type="entry name" value="WH-like_DNA-bd_sf"/>
</dbReference>
<dbReference type="SUPFAM" id="SSF48008">
    <property type="entry name" value="GntR ligand-binding domain-like"/>
    <property type="match status" value="1"/>
</dbReference>
<keyword evidence="2" id="KW-0238">DNA-binding</keyword>
<dbReference type="EMBL" id="JTJM01000064">
    <property type="protein sequence ID" value="OBW90617.1"/>
    <property type="molecule type" value="Genomic_DNA"/>
</dbReference>
<dbReference type="PANTHER" id="PTHR43537:SF5">
    <property type="entry name" value="UXU OPERON TRANSCRIPTIONAL REGULATOR"/>
    <property type="match status" value="1"/>
</dbReference>
<evidence type="ECO:0000259" key="4">
    <source>
        <dbReference type="PROSITE" id="PS50949"/>
    </source>
</evidence>
<dbReference type="Gene3D" id="1.20.120.530">
    <property type="entry name" value="GntR ligand-binding domain-like"/>
    <property type="match status" value="1"/>
</dbReference>
<gene>
    <name evidence="5" type="ORF">QV01_10240</name>
</gene>
<dbReference type="OrthoDB" id="5450856at2"/>
<dbReference type="InterPro" id="IPR036390">
    <property type="entry name" value="WH_DNA-bd_sf"/>
</dbReference>
<sequence length="233" mass="26700">MTIHTIQKQNVVNAVYEQMIEKILDGTWEVGSKLPSEKELTILFNVSRVSIRSSIQKLRDLGVVTTSQGKGSFISSTITKEQLSTATTPIMNLSHDEFQDMKLFREVVDFKCIELAAIYADEDDIKELEEALNQMLLNKNDYKKYTEADFNFHLSIAKASKNKVFYHIIYSIRDTYKYYLEELNRVLGVTLESIDAHIKVFMAIKNHNVQDAISSLDNAMKSNSMAIEKLQKN</sequence>
<name>A0A1A7NKC6_9PAST</name>
<comment type="caution">
    <text evidence="5">The sequence shown here is derived from an EMBL/GenBank/DDBJ whole genome shotgun (WGS) entry which is preliminary data.</text>
</comment>
<evidence type="ECO:0000256" key="3">
    <source>
        <dbReference type="ARBA" id="ARBA00023163"/>
    </source>
</evidence>
<reference evidence="5 6" key="1">
    <citation type="submission" date="2014-11" db="EMBL/GenBank/DDBJ databases">
        <title>Pan-genome of Gallibacterium spp.</title>
        <authorList>
            <person name="Kudirkiene E."/>
            <person name="Bojesen A.M."/>
        </authorList>
    </citation>
    <scope>NUCLEOTIDE SEQUENCE [LARGE SCALE GENOMIC DNA]</scope>
    <source>
        <strain evidence="5 6">F151</strain>
    </source>
</reference>
<dbReference type="Proteomes" id="UP000243558">
    <property type="component" value="Unassembled WGS sequence"/>
</dbReference>
<dbReference type="PATRIC" id="fig|505345.7.peg.2026"/>
<keyword evidence="6" id="KW-1185">Reference proteome</keyword>
<evidence type="ECO:0000256" key="2">
    <source>
        <dbReference type="ARBA" id="ARBA00023125"/>
    </source>
</evidence>
<dbReference type="GO" id="GO:0003677">
    <property type="term" value="F:DNA binding"/>
    <property type="evidence" value="ECO:0007669"/>
    <property type="project" value="UniProtKB-KW"/>
</dbReference>
<dbReference type="SMART" id="SM00895">
    <property type="entry name" value="FCD"/>
    <property type="match status" value="1"/>
</dbReference>
<evidence type="ECO:0000313" key="5">
    <source>
        <dbReference type="EMBL" id="OBW90617.1"/>
    </source>
</evidence>
<dbReference type="PANTHER" id="PTHR43537">
    <property type="entry name" value="TRANSCRIPTIONAL REGULATOR, GNTR FAMILY"/>
    <property type="match status" value="1"/>
</dbReference>
<feature type="domain" description="HTH gntR-type" evidence="4">
    <location>
        <begin position="9"/>
        <end position="77"/>
    </location>
</feature>
<proteinExistence type="predicted"/>
<evidence type="ECO:0000256" key="1">
    <source>
        <dbReference type="ARBA" id="ARBA00023015"/>
    </source>
</evidence>
<dbReference type="Pfam" id="PF07729">
    <property type="entry name" value="FCD"/>
    <property type="match status" value="1"/>
</dbReference>
<dbReference type="RefSeq" id="WP_065239950.1">
    <property type="nucleotide sequence ID" value="NZ_JTJM01000064.1"/>
</dbReference>
<dbReference type="InterPro" id="IPR000524">
    <property type="entry name" value="Tscrpt_reg_HTH_GntR"/>
</dbReference>
<dbReference type="GO" id="GO:0003700">
    <property type="term" value="F:DNA-binding transcription factor activity"/>
    <property type="evidence" value="ECO:0007669"/>
    <property type="project" value="InterPro"/>
</dbReference>
<dbReference type="InterPro" id="IPR011711">
    <property type="entry name" value="GntR_C"/>
</dbReference>
<dbReference type="PRINTS" id="PR00035">
    <property type="entry name" value="HTHGNTR"/>
</dbReference>
<dbReference type="AlphaFoldDB" id="A0A1A7NKC6"/>